<sequence length="251" mass="27679">MQPMLNIAIRAARLAGNAISSSLENKKSIEVKQKGKNDFVTNIDLYCEELIIETIKKAYPDHSFTGEETGVHNGSNTEYRWIIDPLDGTFNFIRDIPHFSVSIALQVKGRTEIGVVYDPVKNELFSSIRGTGSKLNDQRIRISSVPQLTSALISIGSRKDSNNYSEKIISESYDIRRLGSAALDLCYVASGRTDGYIENGLKPWDIAAGELIAREAGAICTDFNGSAQYLKTGNIVCSNVKLLREILKNLA</sequence>
<gene>
    <name evidence="10" type="ORF">CF386_05145</name>
</gene>
<dbReference type="GO" id="GO:0031564">
    <property type="term" value="P:transcription antitermination"/>
    <property type="evidence" value="ECO:0007669"/>
    <property type="project" value="UniProtKB-KW"/>
</dbReference>
<feature type="binding site" evidence="8">
    <location>
        <position position="67"/>
    </location>
    <ligand>
        <name>Mg(2+)</name>
        <dbReference type="ChEBI" id="CHEBI:18420"/>
        <label>1</label>
        <note>catalytic</note>
    </ligand>
</feature>
<evidence type="ECO:0000256" key="6">
    <source>
        <dbReference type="ARBA" id="ARBA00022814"/>
    </source>
</evidence>
<dbReference type="Pfam" id="PF00459">
    <property type="entry name" value="Inositol_P"/>
    <property type="match status" value="1"/>
</dbReference>
<dbReference type="PROSITE" id="PS00629">
    <property type="entry name" value="IMP_1"/>
    <property type="match status" value="1"/>
</dbReference>
<keyword evidence="6" id="KW-0805">Transcription regulation</keyword>
<dbReference type="EMBL" id="CP022355">
    <property type="protein sequence ID" value="ASK78433.1"/>
    <property type="molecule type" value="Genomic_DNA"/>
</dbReference>
<evidence type="ECO:0000256" key="1">
    <source>
        <dbReference type="ARBA" id="ARBA00001033"/>
    </source>
</evidence>
<dbReference type="Gene3D" id="3.40.190.80">
    <property type="match status" value="1"/>
</dbReference>
<dbReference type="FunFam" id="3.30.540.10:FF:000003">
    <property type="entry name" value="Inositol-1-monophosphatase"/>
    <property type="match status" value="1"/>
</dbReference>
<evidence type="ECO:0000313" key="11">
    <source>
        <dbReference type="Proteomes" id="UP000242175"/>
    </source>
</evidence>
<evidence type="ECO:0000313" key="10">
    <source>
        <dbReference type="EMBL" id="ASK78433.1"/>
    </source>
</evidence>
<dbReference type="PANTHER" id="PTHR20854:SF4">
    <property type="entry name" value="INOSITOL-1-MONOPHOSPHATASE-RELATED"/>
    <property type="match status" value="1"/>
</dbReference>
<dbReference type="GO" id="GO:0006020">
    <property type="term" value="P:inositol metabolic process"/>
    <property type="evidence" value="ECO:0007669"/>
    <property type="project" value="TreeGrafter"/>
</dbReference>
<dbReference type="InterPro" id="IPR033942">
    <property type="entry name" value="IMPase"/>
</dbReference>
<keyword evidence="5 9" id="KW-0378">Hydrolase</keyword>
<organism evidence="10 11">
    <name type="scientific">Paraphotobacterium marinum</name>
    <dbReference type="NCBI Taxonomy" id="1755811"/>
    <lineage>
        <taxon>Bacteria</taxon>
        <taxon>Pseudomonadati</taxon>
        <taxon>Pseudomonadota</taxon>
        <taxon>Gammaproteobacteria</taxon>
        <taxon>Vibrionales</taxon>
        <taxon>Vibrionaceae</taxon>
        <taxon>Paraphotobacterium</taxon>
    </lineage>
</organism>
<keyword evidence="11" id="KW-1185">Reference proteome</keyword>
<feature type="binding site" evidence="8">
    <location>
        <position position="205"/>
    </location>
    <ligand>
        <name>Mg(2+)</name>
        <dbReference type="ChEBI" id="CHEBI:18420"/>
        <label>1</label>
        <note>catalytic</note>
    </ligand>
</feature>
<dbReference type="EC" id="3.1.3.25" evidence="9"/>
<dbReference type="OrthoDB" id="9785695at2"/>
<dbReference type="InterPro" id="IPR020550">
    <property type="entry name" value="Inositol_monophosphatase_CS"/>
</dbReference>
<evidence type="ECO:0000256" key="9">
    <source>
        <dbReference type="RuleBase" id="RU364068"/>
    </source>
</evidence>
<evidence type="ECO:0000256" key="3">
    <source>
        <dbReference type="ARBA" id="ARBA00009759"/>
    </source>
</evidence>
<dbReference type="PROSITE" id="PS00630">
    <property type="entry name" value="IMP_2"/>
    <property type="match status" value="1"/>
</dbReference>
<feature type="binding site" evidence="8">
    <location>
        <position position="86"/>
    </location>
    <ligand>
        <name>Mg(2+)</name>
        <dbReference type="ChEBI" id="CHEBI:18420"/>
        <label>1</label>
        <note>catalytic</note>
    </ligand>
</feature>
<dbReference type="SUPFAM" id="SSF56655">
    <property type="entry name" value="Carbohydrate phosphatase"/>
    <property type="match status" value="1"/>
</dbReference>
<proteinExistence type="inferred from homology"/>
<keyword evidence="6" id="KW-0804">Transcription</keyword>
<keyword evidence="4 8" id="KW-0479">Metal-binding</keyword>
<dbReference type="KEGG" id="pmai:CF386_05145"/>
<dbReference type="GO" id="GO:0046872">
    <property type="term" value="F:metal ion binding"/>
    <property type="evidence" value="ECO:0007669"/>
    <property type="project" value="UniProtKB-KW"/>
</dbReference>
<dbReference type="CDD" id="cd01639">
    <property type="entry name" value="IMPase"/>
    <property type="match status" value="1"/>
</dbReference>
<evidence type="ECO:0000256" key="2">
    <source>
        <dbReference type="ARBA" id="ARBA00001946"/>
    </source>
</evidence>
<dbReference type="PRINTS" id="PR00377">
    <property type="entry name" value="IMPHPHTASES"/>
</dbReference>
<evidence type="ECO:0000256" key="4">
    <source>
        <dbReference type="ARBA" id="ARBA00022723"/>
    </source>
</evidence>
<dbReference type="InterPro" id="IPR022337">
    <property type="entry name" value="Inositol_monophosphatase_SuhB"/>
</dbReference>
<dbReference type="Proteomes" id="UP000242175">
    <property type="component" value="Chromosome large"/>
</dbReference>
<dbReference type="GO" id="GO:0008934">
    <property type="term" value="F:inositol monophosphate 1-phosphatase activity"/>
    <property type="evidence" value="ECO:0007669"/>
    <property type="project" value="InterPro"/>
</dbReference>
<evidence type="ECO:0000256" key="5">
    <source>
        <dbReference type="ARBA" id="ARBA00022801"/>
    </source>
</evidence>
<comment type="catalytic activity">
    <reaction evidence="1 9">
        <text>a myo-inositol phosphate + H2O = myo-inositol + phosphate</text>
        <dbReference type="Rhea" id="RHEA:24056"/>
        <dbReference type="ChEBI" id="CHEBI:15377"/>
        <dbReference type="ChEBI" id="CHEBI:17268"/>
        <dbReference type="ChEBI" id="CHEBI:43474"/>
        <dbReference type="ChEBI" id="CHEBI:84139"/>
        <dbReference type="EC" id="3.1.3.25"/>
    </reaction>
</comment>
<reference evidence="10 11" key="1">
    <citation type="journal article" date="2016" name="Int. J. Syst. Evol. Microbiol.">
        <title>Paraphotobacterium marinum gen. nov., sp. nov., a member of the family Vibrionaceae, isolated from surface seawater.</title>
        <authorList>
            <person name="Huang Z."/>
            <person name="Dong C."/>
            <person name="Shao Z."/>
        </authorList>
    </citation>
    <scope>NUCLEOTIDE SEQUENCE [LARGE SCALE GENOMIC DNA]</scope>
    <source>
        <strain evidence="10 11">NSCS20N07D</strain>
    </source>
</reference>
<evidence type="ECO:0000256" key="8">
    <source>
        <dbReference type="PIRSR" id="PIRSR600760-2"/>
    </source>
</evidence>
<keyword evidence="7 8" id="KW-0460">Magnesium</keyword>
<evidence type="ECO:0000256" key="7">
    <source>
        <dbReference type="ARBA" id="ARBA00022842"/>
    </source>
</evidence>
<dbReference type="InterPro" id="IPR020583">
    <property type="entry name" value="Inositol_monoP_metal-BS"/>
</dbReference>
<feature type="binding site" evidence="8">
    <location>
        <position position="84"/>
    </location>
    <ligand>
        <name>Mg(2+)</name>
        <dbReference type="ChEBI" id="CHEBI:18420"/>
        <label>1</label>
        <note>catalytic</note>
    </ligand>
</feature>
<accession>A0A220VET2</accession>
<name>A0A220VET2_9GAMM</name>
<dbReference type="PRINTS" id="PR01959">
    <property type="entry name" value="SBIMPHPHTASE"/>
</dbReference>
<dbReference type="Gene3D" id="3.30.540.10">
    <property type="entry name" value="Fructose-1,6-Bisphosphatase, subunit A, domain 1"/>
    <property type="match status" value="1"/>
</dbReference>
<dbReference type="AlphaFoldDB" id="A0A220VET2"/>
<feature type="binding site" evidence="8">
    <location>
        <position position="87"/>
    </location>
    <ligand>
        <name>Mg(2+)</name>
        <dbReference type="ChEBI" id="CHEBI:18420"/>
        <label>1</label>
        <note>catalytic</note>
    </ligand>
</feature>
<dbReference type="PANTHER" id="PTHR20854">
    <property type="entry name" value="INOSITOL MONOPHOSPHATASE"/>
    <property type="match status" value="1"/>
</dbReference>
<comment type="similarity">
    <text evidence="3 9">Belongs to the inositol monophosphatase superfamily.</text>
</comment>
<dbReference type="InterPro" id="IPR000760">
    <property type="entry name" value="Inositol_monophosphatase-like"/>
</dbReference>
<protein>
    <recommendedName>
        <fullName evidence="9">Inositol-1-monophosphatase</fullName>
        <ecNumber evidence="9">3.1.3.25</ecNumber>
    </recommendedName>
</protein>
<comment type="cofactor">
    <cofactor evidence="2 8 9">
        <name>Mg(2+)</name>
        <dbReference type="ChEBI" id="CHEBI:18420"/>
    </cofactor>
</comment>
<dbReference type="GO" id="GO:0007165">
    <property type="term" value="P:signal transduction"/>
    <property type="evidence" value="ECO:0007669"/>
    <property type="project" value="TreeGrafter"/>
</dbReference>
<dbReference type="RefSeq" id="WP_089073341.1">
    <property type="nucleotide sequence ID" value="NZ_CBCSAM010000001.1"/>
</dbReference>
<dbReference type="FunFam" id="3.40.190.80:FF:000020">
    <property type="entry name" value="Fructose-1,6-bisphosphatase/inositol-1-monophosphatase"/>
    <property type="match status" value="1"/>
</dbReference>
<keyword evidence="6" id="KW-0889">Transcription antitermination</keyword>
<dbReference type="GO" id="GO:0046854">
    <property type="term" value="P:phosphatidylinositol phosphate biosynthetic process"/>
    <property type="evidence" value="ECO:0007669"/>
    <property type="project" value="InterPro"/>
</dbReference>